<dbReference type="Proteomes" id="UP001165960">
    <property type="component" value="Unassembled WGS sequence"/>
</dbReference>
<sequence>MSSAWWPNQRFSSGSSANSTVQESSSAAISRGSKGHTTFSIFSPHSQGIKLPSYLVDTSFGAWVNDRAKTHPLKFYLPTAWNTGDKNTLLEVSKQGLRVAYTGPGRNDTDVAAVRANHCMPPQSGLFYFEVKIISKGREGLIGIGFCTKTAGKNHSWGYHGDDGNSFCCSGTGTPYGPTFTTDDTIGCGVNFRTNTAFYTKNGINLGVAFRDIKGALFPCIGLRTPGEVIEANFGQKPFVFDINHYMKEEKARLWSVINTTPITISGSAEVNLDPHSKSEAGSANPDQSSSVINLIITSYLVHHGYSATAKSFVKNSMGLDLSQNNDMEIDSNPTSIPDSTIIGRIKEELGEDREDDIVNRQEIRDYVLSGEIENAIHLTQKFYPKVFQDNPEILFQLQCRRFIEIIRSAEEQETPGSCINADGSISSPEKRKREDMDGESCITNGQKSPKQASLAALQFGQELNSTYGNSDNPEIKKALLDTFALLAYQKASQSAVAYLLDPAGREPVANRLNSAILVSQGRPPIPSLELIFRQSCLVTKNLVDASIGDGSFINVHKDCLL</sequence>
<evidence type="ECO:0000313" key="1">
    <source>
        <dbReference type="EMBL" id="KAJ9075325.1"/>
    </source>
</evidence>
<organism evidence="1 2">
    <name type="scientific">Entomophthora muscae</name>
    <dbReference type="NCBI Taxonomy" id="34485"/>
    <lineage>
        <taxon>Eukaryota</taxon>
        <taxon>Fungi</taxon>
        <taxon>Fungi incertae sedis</taxon>
        <taxon>Zoopagomycota</taxon>
        <taxon>Entomophthoromycotina</taxon>
        <taxon>Entomophthoromycetes</taxon>
        <taxon>Entomophthorales</taxon>
        <taxon>Entomophthoraceae</taxon>
        <taxon>Entomophthora</taxon>
    </lineage>
</organism>
<evidence type="ECO:0000313" key="2">
    <source>
        <dbReference type="Proteomes" id="UP001165960"/>
    </source>
</evidence>
<accession>A0ACC2TKS3</accession>
<protein>
    <submittedName>
        <fullName evidence="1">Uncharacterized protein</fullName>
    </submittedName>
</protein>
<gene>
    <name evidence="1" type="ORF">DSO57_1037212</name>
</gene>
<proteinExistence type="predicted"/>
<keyword evidence="2" id="KW-1185">Reference proteome</keyword>
<comment type="caution">
    <text evidence="1">The sequence shown here is derived from an EMBL/GenBank/DDBJ whole genome shotgun (WGS) entry which is preliminary data.</text>
</comment>
<name>A0ACC2TKS3_9FUNG</name>
<reference evidence="1" key="1">
    <citation type="submission" date="2022-04" db="EMBL/GenBank/DDBJ databases">
        <title>Genome of the entomopathogenic fungus Entomophthora muscae.</title>
        <authorList>
            <person name="Elya C."/>
            <person name="Lovett B.R."/>
            <person name="Lee E."/>
            <person name="Macias A.M."/>
            <person name="Hajek A.E."/>
            <person name="De Bivort B.L."/>
            <person name="Kasson M.T."/>
            <person name="De Fine Licht H.H."/>
            <person name="Stajich J.E."/>
        </authorList>
    </citation>
    <scope>NUCLEOTIDE SEQUENCE</scope>
    <source>
        <strain evidence="1">Berkeley</strain>
    </source>
</reference>
<dbReference type="EMBL" id="QTSX02002519">
    <property type="protein sequence ID" value="KAJ9075325.1"/>
    <property type="molecule type" value="Genomic_DNA"/>
</dbReference>